<dbReference type="EMBL" id="FTNV01000001">
    <property type="protein sequence ID" value="SIR92308.1"/>
    <property type="molecule type" value="Genomic_DNA"/>
</dbReference>
<organism evidence="3 4">
    <name type="scientific">Roseovarius nanhaiticus</name>
    <dbReference type="NCBI Taxonomy" id="573024"/>
    <lineage>
        <taxon>Bacteria</taxon>
        <taxon>Pseudomonadati</taxon>
        <taxon>Pseudomonadota</taxon>
        <taxon>Alphaproteobacteria</taxon>
        <taxon>Rhodobacterales</taxon>
        <taxon>Roseobacteraceae</taxon>
        <taxon>Roseovarius</taxon>
    </lineage>
</organism>
<keyword evidence="1" id="KW-1133">Transmembrane helix</keyword>
<keyword evidence="4" id="KW-1185">Reference proteome</keyword>
<accession>A0A1N7EW33</accession>
<keyword evidence="1" id="KW-0472">Membrane</keyword>
<feature type="domain" description="Potassium channel" evidence="2">
    <location>
        <begin position="79"/>
        <end position="130"/>
    </location>
</feature>
<protein>
    <submittedName>
        <fullName evidence="3">Ion channel</fullName>
    </submittedName>
</protein>
<reference evidence="3 4" key="1">
    <citation type="submission" date="2017-01" db="EMBL/GenBank/DDBJ databases">
        <authorList>
            <person name="Mah S.A."/>
            <person name="Swanson W.J."/>
            <person name="Moy G.W."/>
            <person name="Vacquier V.D."/>
        </authorList>
    </citation>
    <scope>NUCLEOTIDE SEQUENCE [LARGE SCALE GENOMIC DNA]</scope>
    <source>
        <strain evidence="3 4">DSM 29590</strain>
    </source>
</reference>
<dbReference type="InterPro" id="IPR013099">
    <property type="entry name" value="K_chnl_dom"/>
</dbReference>
<evidence type="ECO:0000313" key="3">
    <source>
        <dbReference type="EMBL" id="SIR92308.1"/>
    </source>
</evidence>
<sequence>MVIAAGLAVLLFGLCGVVHAHAMSFVMRLTERRNVTGMRGLLVALYVLAMAHVAEAGLYALGFALGEQMGVGGFKAGNVTSFMDVFYFSVVNYTSLGLGDIYPTGHLRFLAGVEALNGFLLISCSASTIFLVTTHDKRRP</sequence>
<dbReference type="Gene3D" id="1.10.287.70">
    <property type="match status" value="1"/>
</dbReference>
<dbReference type="STRING" id="573024.SAMN05216208_1568"/>
<gene>
    <name evidence="3" type="ORF">SAMN05421666_0567</name>
</gene>
<name>A0A1N7EW33_9RHOB</name>
<evidence type="ECO:0000259" key="2">
    <source>
        <dbReference type="Pfam" id="PF07885"/>
    </source>
</evidence>
<feature type="transmembrane region" description="Helical" evidence="1">
    <location>
        <begin position="109"/>
        <end position="132"/>
    </location>
</feature>
<dbReference type="Proteomes" id="UP000186019">
    <property type="component" value="Unassembled WGS sequence"/>
</dbReference>
<feature type="transmembrane region" description="Helical" evidence="1">
    <location>
        <begin position="44"/>
        <end position="65"/>
    </location>
</feature>
<dbReference type="AlphaFoldDB" id="A0A1N7EW33"/>
<dbReference type="OrthoDB" id="2974133at2"/>
<keyword evidence="1" id="KW-0812">Transmembrane</keyword>
<proteinExistence type="predicted"/>
<evidence type="ECO:0000256" key="1">
    <source>
        <dbReference type="SAM" id="Phobius"/>
    </source>
</evidence>
<dbReference type="SUPFAM" id="SSF81324">
    <property type="entry name" value="Voltage-gated potassium channels"/>
    <property type="match status" value="1"/>
</dbReference>
<evidence type="ECO:0000313" key="4">
    <source>
        <dbReference type="Proteomes" id="UP000186019"/>
    </source>
</evidence>
<dbReference type="Pfam" id="PF07885">
    <property type="entry name" value="Ion_trans_2"/>
    <property type="match status" value="1"/>
</dbReference>